<dbReference type="Pfam" id="PF00176">
    <property type="entry name" value="SNF2-rel_dom"/>
    <property type="match status" value="1"/>
</dbReference>
<reference evidence="15 16" key="1">
    <citation type="submission" date="2015-12" db="EMBL/GenBank/DDBJ databases">
        <title>Draft genome sequence of Moniliophthora roreri, the causal agent of frosty pod rot of cacao.</title>
        <authorList>
            <person name="Aime M.C."/>
            <person name="Diaz-Valderrama J.R."/>
            <person name="Kijpornyongpan T."/>
            <person name="Phillips-Mora W."/>
        </authorList>
    </citation>
    <scope>NUCLEOTIDE SEQUENCE [LARGE SCALE GENOMIC DNA]</scope>
    <source>
        <strain evidence="15 16">MCA 2952</strain>
    </source>
</reference>
<keyword evidence="3" id="KW-0479">Metal-binding</keyword>
<dbReference type="InterPro" id="IPR001841">
    <property type="entry name" value="Znf_RING"/>
</dbReference>
<feature type="compositionally biased region" description="Polar residues" evidence="12">
    <location>
        <begin position="350"/>
        <end position="365"/>
    </location>
</feature>
<dbReference type="eggNOG" id="KOG1001">
    <property type="taxonomic scope" value="Eukaryota"/>
</dbReference>
<dbReference type="SMART" id="SM00910">
    <property type="entry name" value="HIRAN"/>
    <property type="match status" value="1"/>
</dbReference>
<dbReference type="InterPro" id="IPR018957">
    <property type="entry name" value="Znf_C3HC4_RING-type"/>
</dbReference>
<feature type="compositionally biased region" description="Polar residues" evidence="12">
    <location>
        <begin position="146"/>
        <end position="174"/>
    </location>
</feature>
<comment type="similarity">
    <text evidence="2">Belongs to the SNF2/RAD54 helicase family.</text>
</comment>
<feature type="domain" description="RING-type" evidence="13">
    <location>
        <begin position="830"/>
        <end position="868"/>
    </location>
</feature>
<dbReference type="Pfam" id="PF08797">
    <property type="entry name" value="HIRAN"/>
    <property type="match status" value="1"/>
</dbReference>
<dbReference type="AlphaFoldDB" id="A0A0W0FH49"/>
<evidence type="ECO:0000256" key="8">
    <source>
        <dbReference type="ARBA" id="ARBA00022833"/>
    </source>
</evidence>
<dbReference type="InterPro" id="IPR014905">
    <property type="entry name" value="HIRAN"/>
</dbReference>
<feature type="region of interest" description="Disordered" evidence="12">
    <location>
        <begin position="347"/>
        <end position="373"/>
    </location>
</feature>
<evidence type="ECO:0000313" key="15">
    <source>
        <dbReference type="EMBL" id="KTB35664.1"/>
    </source>
</evidence>
<evidence type="ECO:0000256" key="3">
    <source>
        <dbReference type="ARBA" id="ARBA00022723"/>
    </source>
</evidence>
<evidence type="ECO:0000256" key="4">
    <source>
        <dbReference type="ARBA" id="ARBA00022741"/>
    </source>
</evidence>
<keyword evidence="4" id="KW-0547">Nucleotide-binding</keyword>
<sequence length="1170" mass="129231">MQGERDLSFVVVTHAEVVSSQGSPLEVGTLRYGKILRTEYGEEVEWRHWSTFIFLGVFPLLTTPYRGCVTPDILLQLGGAGVQDVRSFSELKLPDQHKIRKAVAARAIDPSDVPRTARNVVVIPPRRTQNLTNPSQKRKAPPDSTLPGSSGSRVRLSRPSTSYANISQPSLSQNGDDDAGNNEVEVGDELYCTTRTKVVGIQYYTGLVGPEEEVILQREPQNRFDRNAIQVLNIGRTQVGHLPRDIAAKLSPLLDAGKVSVEGVIHDGNLMGGRGVYTLAMSLKIYGPLDKRAELEPRLTWATPGRRDFPPRAGSSAGGSSSGGYRSASAAGYGGYSGGGHVGGAPPAYNSYNTSRAAPSLQTPEQIERARKQQEALRKAAELKEMLNSLERVDDEGRRSSLLDTVCSSEDVLELPLHSSPPSIESGDLKVDLLKHQKQGLQWCIECEYPVLPKEESDKPVQFWQVKIKANGTKYYYNIATKTPTETPPVLGRGALFADAMGLGKTLTMLALILATKKDVPTGFSNSTLVVMPLSVLSNWEKQIQDHCKENSLSYCTYHGANRDKLGAASLASYDVVFTTYQTVTGEHVDANDTAHSRKKKKVERPLFETQWKRIVLDEGHSIRNPKTKMAKAVCALSAQRRWVLTGTPIINSPRDLGSILTFLSICKPLDQEDMFKRLLVRPLKDGLPAGVELLRALMNHICIRRTKEMQDSAGNPLVPLPPIEMIKVPVALSNEARKALYDEIEELTKYRLETLMSRGGVALFQSNALAMLTRMRQLALHPGLVPAHYLEGLRKADSGEAQPVKALTQEEKYRLQQRLAQIIEDSEECPICFSIPTDPRITSCGHMFCLACIQEVISRDPKCPMDRCQITMGDLIEPLPPTDLTQPRLRPDEPEEEEKQGSSAKIDQLVHLLQLAPSGEKSLVFSQFTSFLDKIGEALNEKGIPFVRFDGQMSAKRRQEAIARFSVPLTLSGKLISTAPVVEGAGGNTRSARARQASRKVLDQDTPDPEEGTQDDDEFVASSEPDYSDFEAELPIQKGKGKQKQAFVEDELDEIATATHENPAVMLISLKAGALGLNLTVANNVYLMDPYVLWWQEGIESQAIDRVNRIGQTKPIHVYQLISENTVESRVLGIQERKKNLIKQAFSGMKSTETPRQQREARLQALAQT</sequence>
<gene>
    <name evidence="15" type="ORF">WG66_11829</name>
</gene>
<dbReference type="GO" id="GO:0008270">
    <property type="term" value="F:zinc ion binding"/>
    <property type="evidence" value="ECO:0007669"/>
    <property type="project" value="UniProtKB-KW"/>
</dbReference>
<evidence type="ECO:0000256" key="7">
    <source>
        <dbReference type="ARBA" id="ARBA00022806"/>
    </source>
</evidence>
<dbReference type="GO" id="GO:0005524">
    <property type="term" value="F:ATP binding"/>
    <property type="evidence" value="ECO:0007669"/>
    <property type="project" value="UniProtKB-KW"/>
</dbReference>
<accession>A0A0W0FH49</accession>
<proteinExistence type="inferred from homology"/>
<keyword evidence="10" id="KW-0539">Nucleus</keyword>
<evidence type="ECO:0000256" key="9">
    <source>
        <dbReference type="ARBA" id="ARBA00022840"/>
    </source>
</evidence>
<keyword evidence="6" id="KW-0378">Hydrolase</keyword>
<feature type="region of interest" description="Disordered" evidence="12">
    <location>
        <begin position="116"/>
        <end position="183"/>
    </location>
</feature>
<evidence type="ECO:0000313" key="16">
    <source>
        <dbReference type="Proteomes" id="UP000054988"/>
    </source>
</evidence>
<dbReference type="SUPFAM" id="SSF52540">
    <property type="entry name" value="P-loop containing nucleoside triphosphate hydrolases"/>
    <property type="match status" value="2"/>
</dbReference>
<dbReference type="SMART" id="SM00487">
    <property type="entry name" value="DEXDc"/>
    <property type="match status" value="1"/>
</dbReference>
<dbReference type="Gene3D" id="3.30.70.2330">
    <property type="match status" value="1"/>
</dbReference>
<keyword evidence="5 11" id="KW-0863">Zinc-finger</keyword>
<feature type="compositionally biased region" description="Acidic residues" evidence="12">
    <location>
        <begin position="1006"/>
        <end position="1020"/>
    </location>
</feature>
<keyword evidence="9" id="KW-0067">ATP-binding</keyword>
<feature type="region of interest" description="Disordered" evidence="12">
    <location>
        <begin position="301"/>
        <end position="324"/>
    </location>
</feature>
<dbReference type="SMART" id="SM00184">
    <property type="entry name" value="RING"/>
    <property type="match status" value="1"/>
</dbReference>
<organism evidence="15 16">
    <name type="scientific">Moniliophthora roreri</name>
    <name type="common">Frosty pod rot fungus</name>
    <name type="synonym">Monilia roreri</name>
    <dbReference type="NCBI Taxonomy" id="221103"/>
    <lineage>
        <taxon>Eukaryota</taxon>
        <taxon>Fungi</taxon>
        <taxon>Dikarya</taxon>
        <taxon>Basidiomycota</taxon>
        <taxon>Agaricomycotina</taxon>
        <taxon>Agaricomycetes</taxon>
        <taxon>Agaricomycetidae</taxon>
        <taxon>Agaricales</taxon>
        <taxon>Marasmiineae</taxon>
        <taxon>Marasmiaceae</taxon>
        <taxon>Moniliophthora</taxon>
    </lineage>
</organism>
<feature type="domain" description="Helicase ATP-binding" evidence="14">
    <location>
        <begin position="486"/>
        <end position="667"/>
    </location>
</feature>
<dbReference type="Gene3D" id="3.40.50.300">
    <property type="entry name" value="P-loop containing nucleotide triphosphate hydrolases"/>
    <property type="match status" value="1"/>
</dbReference>
<dbReference type="PANTHER" id="PTHR45626:SF17">
    <property type="entry name" value="HELICASE-LIKE TRANSCRIPTION FACTOR"/>
    <property type="match status" value="1"/>
</dbReference>
<protein>
    <submittedName>
        <fullName evidence="15">Uncharacterized protein</fullName>
    </submittedName>
</protein>
<dbReference type="InterPro" id="IPR050628">
    <property type="entry name" value="SNF2_RAD54_helicase_TF"/>
</dbReference>
<dbReference type="GO" id="GO:0016818">
    <property type="term" value="F:hydrolase activity, acting on acid anhydrides, in phosphorus-containing anhydrides"/>
    <property type="evidence" value="ECO:0007669"/>
    <property type="project" value="InterPro"/>
</dbReference>
<evidence type="ECO:0000256" key="12">
    <source>
        <dbReference type="SAM" id="MobiDB-lite"/>
    </source>
</evidence>
<dbReference type="GO" id="GO:0005634">
    <property type="term" value="C:nucleus"/>
    <property type="evidence" value="ECO:0007669"/>
    <property type="project" value="UniProtKB-SubCell"/>
</dbReference>
<evidence type="ECO:0000256" key="6">
    <source>
        <dbReference type="ARBA" id="ARBA00022801"/>
    </source>
</evidence>
<dbReference type="Pfam" id="PF00271">
    <property type="entry name" value="Helicase_C"/>
    <property type="match status" value="1"/>
</dbReference>
<dbReference type="PROSITE" id="PS00518">
    <property type="entry name" value="ZF_RING_1"/>
    <property type="match status" value="1"/>
</dbReference>
<dbReference type="Proteomes" id="UP000054988">
    <property type="component" value="Unassembled WGS sequence"/>
</dbReference>
<dbReference type="InterPro" id="IPR049730">
    <property type="entry name" value="SNF2/RAD54-like_C"/>
</dbReference>
<name>A0A0W0FH49_MONRR</name>
<dbReference type="PANTHER" id="PTHR45626">
    <property type="entry name" value="TRANSCRIPTION TERMINATION FACTOR 2-RELATED"/>
    <property type="match status" value="1"/>
</dbReference>
<keyword evidence="8" id="KW-0862">Zinc</keyword>
<dbReference type="SUPFAM" id="SSF57850">
    <property type="entry name" value="RING/U-box"/>
    <property type="match status" value="1"/>
</dbReference>
<dbReference type="InterPro" id="IPR014001">
    <property type="entry name" value="Helicase_ATP-bd"/>
</dbReference>
<dbReference type="PROSITE" id="PS51192">
    <property type="entry name" value="HELICASE_ATP_BIND_1"/>
    <property type="match status" value="1"/>
</dbReference>
<dbReference type="GO" id="GO:0003676">
    <property type="term" value="F:nucleic acid binding"/>
    <property type="evidence" value="ECO:0007669"/>
    <property type="project" value="InterPro"/>
</dbReference>
<evidence type="ECO:0000259" key="13">
    <source>
        <dbReference type="PROSITE" id="PS50089"/>
    </source>
</evidence>
<dbReference type="SMART" id="SM00490">
    <property type="entry name" value="HELICc"/>
    <property type="match status" value="1"/>
</dbReference>
<evidence type="ECO:0000256" key="10">
    <source>
        <dbReference type="ARBA" id="ARBA00023242"/>
    </source>
</evidence>
<evidence type="ECO:0000259" key="14">
    <source>
        <dbReference type="PROSITE" id="PS51192"/>
    </source>
</evidence>
<evidence type="ECO:0000256" key="5">
    <source>
        <dbReference type="ARBA" id="ARBA00022771"/>
    </source>
</evidence>
<evidence type="ECO:0000256" key="2">
    <source>
        <dbReference type="ARBA" id="ARBA00007025"/>
    </source>
</evidence>
<comment type="caution">
    <text evidence="15">The sequence shown here is derived from an EMBL/GenBank/DDBJ whole genome shotgun (WGS) entry which is preliminary data.</text>
</comment>
<feature type="region of interest" description="Disordered" evidence="12">
    <location>
        <begin position="982"/>
        <end position="1023"/>
    </location>
</feature>
<dbReference type="PROSITE" id="PS50089">
    <property type="entry name" value="ZF_RING_2"/>
    <property type="match status" value="1"/>
</dbReference>
<dbReference type="InterPro" id="IPR017907">
    <property type="entry name" value="Znf_RING_CS"/>
</dbReference>
<evidence type="ECO:0000256" key="11">
    <source>
        <dbReference type="PROSITE-ProRule" id="PRU00175"/>
    </source>
</evidence>
<dbReference type="Pfam" id="PF00097">
    <property type="entry name" value="zf-C3HC4"/>
    <property type="match status" value="1"/>
</dbReference>
<dbReference type="Gene3D" id="3.30.40.10">
    <property type="entry name" value="Zinc/RING finger domain, C3HC4 (zinc finger)"/>
    <property type="match status" value="1"/>
</dbReference>
<dbReference type="Gene3D" id="3.40.50.10810">
    <property type="entry name" value="Tandem AAA-ATPase domain"/>
    <property type="match status" value="1"/>
</dbReference>
<evidence type="ECO:0000256" key="1">
    <source>
        <dbReference type="ARBA" id="ARBA00004123"/>
    </source>
</evidence>
<dbReference type="InterPro" id="IPR038718">
    <property type="entry name" value="SNF2-like_sf"/>
</dbReference>
<dbReference type="InterPro" id="IPR000330">
    <property type="entry name" value="SNF2_N"/>
</dbReference>
<dbReference type="InterPro" id="IPR001650">
    <property type="entry name" value="Helicase_C-like"/>
</dbReference>
<dbReference type="GO" id="GO:0008094">
    <property type="term" value="F:ATP-dependent activity, acting on DNA"/>
    <property type="evidence" value="ECO:0007669"/>
    <property type="project" value="TreeGrafter"/>
</dbReference>
<dbReference type="InterPro" id="IPR027417">
    <property type="entry name" value="P-loop_NTPase"/>
</dbReference>
<dbReference type="EMBL" id="LATX01001986">
    <property type="protein sequence ID" value="KTB35664.1"/>
    <property type="molecule type" value="Genomic_DNA"/>
</dbReference>
<keyword evidence="7" id="KW-0347">Helicase</keyword>
<comment type="subcellular location">
    <subcellularLocation>
        <location evidence="1">Nucleus</location>
    </subcellularLocation>
</comment>
<dbReference type="GO" id="GO:0006281">
    <property type="term" value="P:DNA repair"/>
    <property type="evidence" value="ECO:0007669"/>
    <property type="project" value="TreeGrafter"/>
</dbReference>
<dbReference type="CDD" id="cd18793">
    <property type="entry name" value="SF2_C_SNF"/>
    <property type="match status" value="1"/>
</dbReference>
<dbReference type="InterPro" id="IPR013083">
    <property type="entry name" value="Znf_RING/FYVE/PHD"/>
</dbReference>
<feature type="region of interest" description="Disordered" evidence="12">
    <location>
        <begin position="877"/>
        <end position="905"/>
    </location>
</feature>
<dbReference type="GO" id="GO:0004386">
    <property type="term" value="F:helicase activity"/>
    <property type="evidence" value="ECO:0007669"/>
    <property type="project" value="UniProtKB-KW"/>
</dbReference>